<keyword evidence="2" id="KW-1185">Reference proteome</keyword>
<gene>
    <name evidence="1" type="ORF">RFV38_12615</name>
</gene>
<organism evidence="1 2">
    <name type="scientific">Candidatus Cetobacterium colombiensis</name>
    <dbReference type="NCBI Taxonomy" id="3073100"/>
    <lineage>
        <taxon>Bacteria</taxon>
        <taxon>Fusobacteriati</taxon>
        <taxon>Fusobacteriota</taxon>
        <taxon>Fusobacteriia</taxon>
        <taxon>Fusobacteriales</taxon>
        <taxon>Fusobacteriaceae</taxon>
        <taxon>Cetobacterium</taxon>
    </lineage>
</organism>
<dbReference type="RefSeq" id="WP_320314668.1">
    <property type="nucleotide sequence ID" value="NZ_JAVIKH010000030.1"/>
</dbReference>
<name>A0ABU4WFK1_9FUSO</name>
<evidence type="ECO:0000313" key="2">
    <source>
        <dbReference type="Proteomes" id="UP001279681"/>
    </source>
</evidence>
<evidence type="ECO:0000313" key="1">
    <source>
        <dbReference type="EMBL" id="MDX8337326.1"/>
    </source>
</evidence>
<reference evidence="2" key="1">
    <citation type="submission" date="2023-07" db="EMBL/GenBank/DDBJ databases">
        <authorList>
            <person name="Colorado M.A."/>
            <person name="Villamil L.M."/>
            <person name="Melo J.F."/>
            <person name="Rodriguez J.A."/>
            <person name="Ruiz R.Y."/>
        </authorList>
    </citation>
    <scope>NUCLEOTIDE SEQUENCE [LARGE SCALE GENOMIC DNA]</scope>
    <source>
        <strain evidence="2">C33</strain>
    </source>
</reference>
<dbReference type="Proteomes" id="UP001279681">
    <property type="component" value="Unassembled WGS sequence"/>
</dbReference>
<proteinExistence type="predicted"/>
<protein>
    <submittedName>
        <fullName evidence="1">Uncharacterized protein</fullName>
    </submittedName>
</protein>
<accession>A0ABU4WFK1</accession>
<comment type="caution">
    <text evidence="1">The sequence shown here is derived from an EMBL/GenBank/DDBJ whole genome shotgun (WGS) entry which is preliminary data.</text>
</comment>
<dbReference type="EMBL" id="JAVIKH010000030">
    <property type="protein sequence ID" value="MDX8337326.1"/>
    <property type="molecule type" value="Genomic_DNA"/>
</dbReference>
<sequence length="247" mass="28781">MTSKKLSVLDRLKQDSFKKKESIPKESISSKEFEITVVEKDFILENDIIFNYDDIHDLEMKKDLLNYETRLNIAKNNYHTKAGEILFEANEKYANNKNGTFGIWLDYMKIGKKSAERLVNRFKFINNNCLTLEEKTYFETLPLSLTYEISSPNANEELINAVMNKQIKTRKEYITLKNTLKNNISKNSNLGSIEKLFNKLNLNISNLIETKIESSSLDSNKAKSVYERIELLNKEIKTLLNEIEKLD</sequence>